<organism evidence="2 3">
    <name type="scientific">Trichogramma brassicae</name>
    <dbReference type="NCBI Taxonomy" id="86971"/>
    <lineage>
        <taxon>Eukaryota</taxon>
        <taxon>Metazoa</taxon>
        <taxon>Ecdysozoa</taxon>
        <taxon>Arthropoda</taxon>
        <taxon>Hexapoda</taxon>
        <taxon>Insecta</taxon>
        <taxon>Pterygota</taxon>
        <taxon>Neoptera</taxon>
        <taxon>Endopterygota</taxon>
        <taxon>Hymenoptera</taxon>
        <taxon>Apocrita</taxon>
        <taxon>Proctotrupomorpha</taxon>
        <taxon>Chalcidoidea</taxon>
        <taxon>Trichogrammatidae</taxon>
        <taxon>Trichogramma</taxon>
    </lineage>
</organism>
<reference evidence="2 3" key="1">
    <citation type="submission" date="2020-02" db="EMBL/GenBank/DDBJ databases">
        <authorList>
            <person name="Ferguson B K."/>
        </authorList>
    </citation>
    <scope>NUCLEOTIDE SEQUENCE [LARGE SCALE GENOMIC DNA]</scope>
</reference>
<evidence type="ECO:0000313" key="2">
    <source>
        <dbReference type="EMBL" id="CAB0040131.1"/>
    </source>
</evidence>
<evidence type="ECO:0000313" key="3">
    <source>
        <dbReference type="Proteomes" id="UP000479190"/>
    </source>
</evidence>
<dbReference type="EMBL" id="CADCXV010001004">
    <property type="protein sequence ID" value="CAB0040131.1"/>
    <property type="molecule type" value="Genomic_DNA"/>
</dbReference>
<sequence>MSRTGLRSSKRKQSVSKDTWITSVGTTLKARPRRTQTAMPPARAERRSSRSILMKSSRQNRVAKTIIDVQFEAVQVYCRNTQARTFLRIHNTTFRAYVWDRVMNHRHEGVLP</sequence>
<feature type="compositionally biased region" description="Polar residues" evidence="1">
    <location>
        <begin position="16"/>
        <end position="26"/>
    </location>
</feature>
<dbReference type="AlphaFoldDB" id="A0A6H5IS24"/>
<feature type="region of interest" description="Disordered" evidence="1">
    <location>
        <begin position="1"/>
        <end position="57"/>
    </location>
</feature>
<proteinExistence type="predicted"/>
<accession>A0A6H5IS24</accession>
<gene>
    <name evidence="2" type="ORF">TBRA_LOCUS11862</name>
</gene>
<keyword evidence="3" id="KW-1185">Reference proteome</keyword>
<name>A0A6H5IS24_9HYME</name>
<evidence type="ECO:0000256" key="1">
    <source>
        <dbReference type="SAM" id="MobiDB-lite"/>
    </source>
</evidence>
<protein>
    <submittedName>
        <fullName evidence="2">Uncharacterized protein</fullName>
    </submittedName>
</protein>
<dbReference type="Proteomes" id="UP000479190">
    <property type="component" value="Unassembled WGS sequence"/>
</dbReference>